<dbReference type="Pfam" id="PF00534">
    <property type="entry name" value="Glycos_transf_1"/>
    <property type="match status" value="1"/>
</dbReference>
<dbReference type="EMBL" id="JACOGA010000006">
    <property type="protein sequence ID" value="MBC3873611.1"/>
    <property type="molecule type" value="Genomic_DNA"/>
</dbReference>
<reference evidence="2 3" key="1">
    <citation type="submission" date="2020-08" db="EMBL/GenBank/DDBJ databases">
        <title>Novel species isolated from subtropical streams in China.</title>
        <authorList>
            <person name="Lu H."/>
        </authorList>
    </citation>
    <scope>NUCLEOTIDE SEQUENCE [LARGE SCALE GENOMIC DNA]</scope>
    <source>
        <strain evidence="2 3">LX15W</strain>
    </source>
</reference>
<organism evidence="2 3">
    <name type="scientific">Undibacterium flavidum</name>
    <dbReference type="NCBI Taxonomy" id="2762297"/>
    <lineage>
        <taxon>Bacteria</taxon>
        <taxon>Pseudomonadati</taxon>
        <taxon>Pseudomonadota</taxon>
        <taxon>Betaproteobacteria</taxon>
        <taxon>Burkholderiales</taxon>
        <taxon>Oxalobacteraceae</taxon>
        <taxon>Undibacterium</taxon>
    </lineage>
</organism>
<name>A0ABR6YAF2_9BURK</name>
<evidence type="ECO:0000313" key="2">
    <source>
        <dbReference type="EMBL" id="MBC3873611.1"/>
    </source>
</evidence>
<gene>
    <name evidence="2" type="ORF">H8K55_08430</name>
</gene>
<keyword evidence="3" id="KW-1185">Reference proteome</keyword>
<dbReference type="PANTHER" id="PTHR46656:SF3">
    <property type="entry name" value="PUTATIVE-RELATED"/>
    <property type="match status" value="1"/>
</dbReference>
<dbReference type="Proteomes" id="UP000624279">
    <property type="component" value="Unassembled WGS sequence"/>
</dbReference>
<evidence type="ECO:0000259" key="1">
    <source>
        <dbReference type="Pfam" id="PF00534"/>
    </source>
</evidence>
<dbReference type="Gene3D" id="3.40.50.2000">
    <property type="entry name" value="Glycogen Phosphorylase B"/>
    <property type="match status" value="1"/>
</dbReference>
<accession>A0ABR6YAF2</accession>
<dbReference type="InterPro" id="IPR001296">
    <property type="entry name" value="Glyco_trans_1"/>
</dbReference>
<feature type="domain" description="Glycosyl transferase family 1" evidence="1">
    <location>
        <begin position="181"/>
        <end position="317"/>
    </location>
</feature>
<dbReference type="PANTHER" id="PTHR46656">
    <property type="entry name" value="PUTATIVE-RELATED"/>
    <property type="match status" value="1"/>
</dbReference>
<comment type="caution">
    <text evidence="2">The sequence shown here is derived from an EMBL/GenBank/DDBJ whole genome shotgun (WGS) entry which is preliminary data.</text>
</comment>
<dbReference type="SUPFAM" id="SSF53756">
    <property type="entry name" value="UDP-Glycosyltransferase/glycogen phosphorylase"/>
    <property type="match status" value="1"/>
</dbReference>
<protein>
    <submittedName>
        <fullName evidence="2">Glycosyltransferase family 4 protein</fullName>
    </submittedName>
</protein>
<dbReference type="RefSeq" id="WP_186941634.1">
    <property type="nucleotide sequence ID" value="NZ_JACOGA010000006.1"/>
</dbReference>
<proteinExistence type="predicted"/>
<sequence>MQSPSSSILHMQGWRQYTQSLSLLFQNYAFELLAYPEFSVFHQELPQPPFKKLFNRTSAWETAEHILGSAKDQAIRSIPTCADPHAKPDYTLRIGAPFELQAATHGKTLVFAISEIDRLPEVYLGATKLAEIAHDHRIKLFTPSAFSRRALINSGAAAEQILTVPLGFDPDLFFPLNDEERTALRQKLRWDDHFVYLSVSSMYRHKGIDLSLKAFAQIATDNPHALLVFKGNESIYSSQQSLQKAIACLTPAEWERIRHQIRYIGATTSMHQIAQFYQAADVLISPYRAEGFNLPVLEAAACGLAILCTEGGPTDETTHRDFAWRIPSVTKEITSEIWQGNSLQPVFPAYVELMHKVLHDTHFRSQAKQAGPAYVRQSYTWQKVTQQLVEGIRAL</sequence>
<dbReference type="CDD" id="cd03801">
    <property type="entry name" value="GT4_PimA-like"/>
    <property type="match status" value="1"/>
</dbReference>
<evidence type="ECO:0000313" key="3">
    <source>
        <dbReference type="Proteomes" id="UP000624279"/>
    </source>
</evidence>